<sequence>MGNEPFPCYCYQTVHVLILYTAGQRQFIAGFVKASHGYATDQQKSLEGKVAPALLPSECLLLWKSRLCRQRFRKGGPRFSRLGSSSSNTQRSSFPQ</sequence>
<evidence type="ECO:0000313" key="3">
    <source>
        <dbReference type="Proteomes" id="UP000824540"/>
    </source>
</evidence>
<proteinExistence type="predicted"/>
<feature type="region of interest" description="Disordered" evidence="1">
    <location>
        <begin position="75"/>
        <end position="96"/>
    </location>
</feature>
<feature type="compositionally biased region" description="Polar residues" evidence="1">
    <location>
        <begin position="82"/>
        <end position="96"/>
    </location>
</feature>
<name>A0A8T2P9J5_9TELE</name>
<dbReference type="Proteomes" id="UP000824540">
    <property type="component" value="Unassembled WGS sequence"/>
</dbReference>
<accession>A0A8T2P9J5</accession>
<organism evidence="2 3">
    <name type="scientific">Albula glossodonta</name>
    <name type="common">roundjaw bonefish</name>
    <dbReference type="NCBI Taxonomy" id="121402"/>
    <lineage>
        <taxon>Eukaryota</taxon>
        <taxon>Metazoa</taxon>
        <taxon>Chordata</taxon>
        <taxon>Craniata</taxon>
        <taxon>Vertebrata</taxon>
        <taxon>Euteleostomi</taxon>
        <taxon>Actinopterygii</taxon>
        <taxon>Neopterygii</taxon>
        <taxon>Teleostei</taxon>
        <taxon>Albuliformes</taxon>
        <taxon>Albulidae</taxon>
        <taxon>Albula</taxon>
    </lineage>
</organism>
<reference evidence="2" key="1">
    <citation type="thesis" date="2021" institute="BYU ScholarsArchive" country="Provo, UT, USA">
        <title>Applications of and Algorithms for Genome Assembly and Genomic Analyses with an Emphasis on Marine Teleosts.</title>
        <authorList>
            <person name="Pickett B.D."/>
        </authorList>
    </citation>
    <scope>NUCLEOTIDE SEQUENCE</scope>
    <source>
        <strain evidence="2">HI-2016</strain>
    </source>
</reference>
<protein>
    <submittedName>
        <fullName evidence="2">Uncharacterized protein</fullName>
    </submittedName>
</protein>
<evidence type="ECO:0000256" key="1">
    <source>
        <dbReference type="SAM" id="MobiDB-lite"/>
    </source>
</evidence>
<comment type="caution">
    <text evidence="2">The sequence shown here is derived from an EMBL/GenBank/DDBJ whole genome shotgun (WGS) entry which is preliminary data.</text>
</comment>
<evidence type="ECO:0000313" key="2">
    <source>
        <dbReference type="EMBL" id="KAG9349205.1"/>
    </source>
</evidence>
<dbReference type="AlphaFoldDB" id="A0A8T2P9J5"/>
<dbReference type="EMBL" id="JAFBMS010000009">
    <property type="protein sequence ID" value="KAG9349205.1"/>
    <property type="molecule type" value="Genomic_DNA"/>
</dbReference>
<keyword evidence="3" id="KW-1185">Reference proteome</keyword>
<gene>
    <name evidence="2" type="ORF">JZ751_027648</name>
</gene>